<dbReference type="InterPro" id="IPR001304">
    <property type="entry name" value="C-type_lectin-like"/>
</dbReference>
<feature type="signal peptide" evidence="1">
    <location>
        <begin position="1"/>
        <end position="25"/>
    </location>
</feature>
<keyword evidence="1" id="KW-0732">Signal</keyword>
<dbReference type="SUPFAM" id="SSF56436">
    <property type="entry name" value="C-type lectin-like"/>
    <property type="match status" value="1"/>
</dbReference>
<sequence length="114" mass="13234">MHFQVHHGSAEKSLLLFIMYSVVNADDEKFNWITAERTCQTYDANLASVHNKLENDLLLSLVPSSTRFWVGAQDGEQVSLLTLSLKQDLEWANMRWPRQFNLRKRMQIEKAPAN</sequence>
<accession>A0A673G335</accession>
<dbReference type="CDD" id="cd00037">
    <property type="entry name" value="CLECT"/>
    <property type="match status" value="1"/>
</dbReference>
<evidence type="ECO:0000313" key="4">
    <source>
        <dbReference type="Proteomes" id="UP000472270"/>
    </source>
</evidence>
<dbReference type="PROSITE" id="PS50041">
    <property type="entry name" value="C_TYPE_LECTIN_2"/>
    <property type="match status" value="1"/>
</dbReference>
<dbReference type="InterPro" id="IPR016186">
    <property type="entry name" value="C-type_lectin-like/link_sf"/>
</dbReference>
<dbReference type="AlphaFoldDB" id="A0A673G335"/>
<evidence type="ECO:0000259" key="2">
    <source>
        <dbReference type="PROSITE" id="PS50041"/>
    </source>
</evidence>
<feature type="chain" id="PRO_5025425716" description="C-type lectin domain-containing protein" evidence="1">
    <location>
        <begin position="26"/>
        <end position="114"/>
    </location>
</feature>
<dbReference type="Ensembl" id="ENSSRHT00000006712.1">
    <property type="protein sequence ID" value="ENSSRHP00000006491.1"/>
    <property type="gene ID" value="ENSSRHG00000003937.1"/>
</dbReference>
<protein>
    <recommendedName>
        <fullName evidence="2">C-type lectin domain-containing protein</fullName>
    </recommendedName>
</protein>
<evidence type="ECO:0000256" key="1">
    <source>
        <dbReference type="SAM" id="SignalP"/>
    </source>
</evidence>
<reference evidence="3" key="2">
    <citation type="submission" date="2025-09" db="UniProtKB">
        <authorList>
            <consortium name="Ensembl"/>
        </authorList>
    </citation>
    <scope>IDENTIFICATION</scope>
</reference>
<dbReference type="Pfam" id="PF00059">
    <property type="entry name" value="Lectin_C"/>
    <property type="match status" value="1"/>
</dbReference>
<reference evidence="3" key="1">
    <citation type="submission" date="2025-08" db="UniProtKB">
        <authorList>
            <consortium name="Ensembl"/>
        </authorList>
    </citation>
    <scope>IDENTIFICATION</scope>
</reference>
<dbReference type="Gene3D" id="3.10.100.10">
    <property type="entry name" value="Mannose-Binding Protein A, subunit A"/>
    <property type="match status" value="1"/>
</dbReference>
<dbReference type="Proteomes" id="UP000472270">
    <property type="component" value="Unassembled WGS sequence"/>
</dbReference>
<evidence type="ECO:0000313" key="3">
    <source>
        <dbReference type="Ensembl" id="ENSSRHP00000006491.1"/>
    </source>
</evidence>
<organism evidence="3 4">
    <name type="scientific">Sinocyclocheilus rhinocerous</name>
    <dbReference type="NCBI Taxonomy" id="307959"/>
    <lineage>
        <taxon>Eukaryota</taxon>
        <taxon>Metazoa</taxon>
        <taxon>Chordata</taxon>
        <taxon>Craniata</taxon>
        <taxon>Vertebrata</taxon>
        <taxon>Euteleostomi</taxon>
        <taxon>Actinopterygii</taxon>
        <taxon>Neopterygii</taxon>
        <taxon>Teleostei</taxon>
        <taxon>Ostariophysi</taxon>
        <taxon>Cypriniformes</taxon>
        <taxon>Cyprinidae</taxon>
        <taxon>Cyprininae</taxon>
        <taxon>Sinocyclocheilus</taxon>
    </lineage>
</organism>
<keyword evidence="4" id="KW-1185">Reference proteome</keyword>
<dbReference type="InterPro" id="IPR016187">
    <property type="entry name" value="CTDL_fold"/>
</dbReference>
<feature type="domain" description="C-type lectin" evidence="2">
    <location>
        <begin position="20"/>
        <end position="114"/>
    </location>
</feature>
<proteinExistence type="predicted"/>
<name>A0A673G335_9TELE</name>